<dbReference type="Gene3D" id="3.40.50.2300">
    <property type="match status" value="1"/>
</dbReference>
<feature type="modified residue" description="4-aspartylphosphate" evidence="3">
    <location>
        <position position="53"/>
    </location>
</feature>
<dbReference type="SMART" id="SM00448">
    <property type="entry name" value="REC"/>
    <property type="match status" value="1"/>
</dbReference>
<dbReference type="SUPFAM" id="SSF52172">
    <property type="entry name" value="CheY-like"/>
    <property type="match status" value="1"/>
</dbReference>
<dbReference type="PRINTS" id="PR00038">
    <property type="entry name" value="HTHLUXR"/>
</dbReference>
<feature type="domain" description="HTH luxR-type" evidence="4">
    <location>
        <begin position="133"/>
        <end position="198"/>
    </location>
</feature>
<dbReference type="InterPro" id="IPR036388">
    <property type="entry name" value="WH-like_DNA-bd_sf"/>
</dbReference>
<evidence type="ECO:0000256" key="2">
    <source>
        <dbReference type="ARBA" id="ARBA00023125"/>
    </source>
</evidence>
<dbReference type="STRING" id="871652.SAMN04515673_102469"/>
<dbReference type="CDD" id="cd17535">
    <property type="entry name" value="REC_NarL-like"/>
    <property type="match status" value="1"/>
</dbReference>
<dbReference type="InterPro" id="IPR016032">
    <property type="entry name" value="Sig_transdc_resp-reg_C-effctor"/>
</dbReference>
<dbReference type="SUPFAM" id="SSF46894">
    <property type="entry name" value="C-terminal effector domain of the bipartite response regulators"/>
    <property type="match status" value="1"/>
</dbReference>
<dbReference type="CDD" id="cd06170">
    <property type="entry name" value="LuxR_C_like"/>
    <property type="match status" value="1"/>
</dbReference>
<evidence type="ECO:0000313" key="7">
    <source>
        <dbReference type="Proteomes" id="UP000199302"/>
    </source>
</evidence>
<dbReference type="GO" id="GO:0006355">
    <property type="term" value="P:regulation of DNA-templated transcription"/>
    <property type="evidence" value="ECO:0007669"/>
    <property type="project" value="InterPro"/>
</dbReference>
<reference evidence="6 7" key="1">
    <citation type="submission" date="2016-10" db="EMBL/GenBank/DDBJ databases">
        <authorList>
            <person name="de Groot N.N."/>
        </authorList>
    </citation>
    <scope>NUCLEOTIDE SEQUENCE [LARGE SCALE GENOMIC DNA]</scope>
    <source>
        <strain evidence="7">KMM 9023,NRIC 0796,JCM 17311,KCTC 23692</strain>
    </source>
</reference>
<dbReference type="Pfam" id="PF00196">
    <property type="entry name" value="GerE"/>
    <property type="match status" value="1"/>
</dbReference>
<evidence type="ECO:0000259" key="5">
    <source>
        <dbReference type="PROSITE" id="PS50110"/>
    </source>
</evidence>
<dbReference type="Pfam" id="PF00072">
    <property type="entry name" value="Response_reg"/>
    <property type="match status" value="1"/>
</dbReference>
<proteinExistence type="predicted"/>
<dbReference type="AlphaFoldDB" id="A0A1I6D9V2"/>
<dbReference type="Proteomes" id="UP000199302">
    <property type="component" value="Unassembled WGS sequence"/>
</dbReference>
<evidence type="ECO:0000313" key="6">
    <source>
        <dbReference type="EMBL" id="SFR02137.1"/>
    </source>
</evidence>
<dbReference type="InterPro" id="IPR001789">
    <property type="entry name" value="Sig_transdc_resp-reg_receiver"/>
</dbReference>
<dbReference type="OrthoDB" id="3679796at2"/>
<dbReference type="GO" id="GO:0000160">
    <property type="term" value="P:phosphorelay signal transduction system"/>
    <property type="evidence" value="ECO:0007669"/>
    <property type="project" value="InterPro"/>
</dbReference>
<dbReference type="PROSITE" id="PS50110">
    <property type="entry name" value="RESPONSE_REGULATORY"/>
    <property type="match status" value="1"/>
</dbReference>
<name>A0A1I6D9V2_9RHOB</name>
<evidence type="ECO:0000256" key="3">
    <source>
        <dbReference type="PROSITE-ProRule" id="PRU00169"/>
    </source>
</evidence>
<dbReference type="SMART" id="SM00421">
    <property type="entry name" value="HTH_LUXR"/>
    <property type="match status" value="1"/>
</dbReference>
<keyword evidence="2 6" id="KW-0238">DNA-binding</keyword>
<dbReference type="InterPro" id="IPR058245">
    <property type="entry name" value="NreC/VraR/RcsB-like_REC"/>
</dbReference>
<sequence length="200" mass="21567">MRLLIADDHNLVRDAIAALLLAEGAKEVFAAKNLEEAMHLVRTDGPFDLVLLDYNMPGMSGLAGLRQMIDHNEGQPVALISGTAAPAVAKDAVEAGAAGFVPKTLPSKSIYGAAQIMIGGDVFVPFEFMNREEEAHTVNLSKREHEVLRGICAGQSNKEIARELLIQEVTVKLHVRTLSRKLAARNRTHAAAIARSLNLA</sequence>
<accession>A0A1I6D9V2</accession>
<gene>
    <name evidence="6" type="ORF">SAMN04515673_102469</name>
</gene>
<dbReference type="PANTHER" id="PTHR45566">
    <property type="entry name" value="HTH-TYPE TRANSCRIPTIONAL REGULATOR YHJB-RELATED"/>
    <property type="match status" value="1"/>
</dbReference>
<dbReference type="InterPro" id="IPR000792">
    <property type="entry name" value="Tscrpt_reg_LuxR_C"/>
</dbReference>
<protein>
    <submittedName>
        <fullName evidence="6">DNA-binding response regulator, NarL/FixJ family, contains REC and HTH domains</fullName>
    </submittedName>
</protein>
<dbReference type="PANTHER" id="PTHR45566:SF2">
    <property type="entry name" value="NARL SUBFAMILY"/>
    <property type="match status" value="1"/>
</dbReference>
<dbReference type="EMBL" id="FOYI01000002">
    <property type="protein sequence ID" value="SFR02137.1"/>
    <property type="molecule type" value="Genomic_DNA"/>
</dbReference>
<keyword evidence="1 3" id="KW-0597">Phosphoprotein</keyword>
<dbReference type="InterPro" id="IPR011006">
    <property type="entry name" value="CheY-like_superfamily"/>
</dbReference>
<organism evidence="6 7">
    <name type="scientific">Poseidonocella sedimentorum</name>
    <dbReference type="NCBI Taxonomy" id="871652"/>
    <lineage>
        <taxon>Bacteria</taxon>
        <taxon>Pseudomonadati</taxon>
        <taxon>Pseudomonadota</taxon>
        <taxon>Alphaproteobacteria</taxon>
        <taxon>Rhodobacterales</taxon>
        <taxon>Roseobacteraceae</taxon>
        <taxon>Poseidonocella</taxon>
    </lineage>
</organism>
<dbReference type="Gene3D" id="1.10.10.10">
    <property type="entry name" value="Winged helix-like DNA-binding domain superfamily/Winged helix DNA-binding domain"/>
    <property type="match status" value="1"/>
</dbReference>
<evidence type="ECO:0000259" key="4">
    <source>
        <dbReference type="PROSITE" id="PS50043"/>
    </source>
</evidence>
<keyword evidence="7" id="KW-1185">Reference proteome</keyword>
<dbReference type="PROSITE" id="PS50043">
    <property type="entry name" value="HTH_LUXR_2"/>
    <property type="match status" value="1"/>
</dbReference>
<dbReference type="GO" id="GO:0003677">
    <property type="term" value="F:DNA binding"/>
    <property type="evidence" value="ECO:0007669"/>
    <property type="project" value="UniProtKB-KW"/>
</dbReference>
<evidence type="ECO:0000256" key="1">
    <source>
        <dbReference type="ARBA" id="ARBA00022553"/>
    </source>
</evidence>
<dbReference type="RefSeq" id="WP_092077386.1">
    <property type="nucleotide sequence ID" value="NZ_FOYI01000002.1"/>
</dbReference>
<dbReference type="InterPro" id="IPR051015">
    <property type="entry name" value="EvgA-like"/>
</dbReference>
<feature type="domain" description="Response regulatory" evidence="5">
    <location>
        <begin position="2"/>
        <end position="118"/>
    </location>
</feature>